<sequence>MDQVLLVLRGHPVTLAELLAGVAVVALFMLLMVQRSVARSARARADEADEQARRAQETEERLIALARSQAETTGRVQSMTEYLAQRQGELARAVAERLDASSHRMGESLARASEATHENLAKLNERLALVDQARASLGELSGQVMSLRQTLSNKQARGAFGEGRLQAIIADGLPRDSFAFQHTLSNNRRADCAVFLPGDARPLLIDSKFPLEAVTAFREAEHAEARRQAEARLKQDVGKHIRDIAERYLISGETQDMALMFVPSESVYAELNEHFDEVIQQAFRARVILVSPSLLMLAVQVVQAICRDARMREQADLIRKECGSLVADVMRLRDRIANLEKHFGQVGEDVAQAAISADKIARRGARIEQLEFDTPSPAPAAAARTPAPDTDTEVANDQLPAPLGFRAGRAAERDAGRAAE</sequence>
<keyword evidence="10" id="KW-1185">Reference proteome</keyword>
<protein>
    <recommendedName>
        <fullName evidence="3">DNA recombination protein RmuC homolog</fullName>
    </recommendedName>
</protein>
<feature type="compositionally biased region" description="Low complexity" evidence="7">
    <location>
        <begin position="373"/>
        <end position="389"/>
    </location>
</feature>
<feature type="compositionally biased region" description="Basic and acidic residues" evidence="7">
    <location>
        <begin position="409"/>
        <end position="420"/>
    </location>
</feature>
<keyword evidence="5" id="KW-0233">DNA recombination</keyword>
<evidence type="ECO:0000256" key="7">
    <source>
        <dbReference type="SAM" id="MobiDB-lite"/>
    </source>
</evidence>
<evidence type="ECO:0000313" key="10">
    <source>
        <dbReference type="Proteomes" id="UP000464751"/>
    </source>
</evidence>
<dbReference type="RefSeq" id="WP_163075594.1">
    <property type="nucleotide sequence ID" value="NZ_CP048630.1"/>
</dbReference>
<evidence type="ECO:0000256" key="5">
    <source>
        <dbReference type="ARBA" id="ARBA00023172"/>
    </source>
</evidence>
<dbReference type="KEGG" id="apra:G3A50_12575"/>
<evidence type="ECO:0000256" key="4">
    <source>
        <dbReference type="ARBA" id="ARBA00023054"/>
    </source>
</evidence>
<feature type="coiled-coil region" evidence="6">
    <location>
        <begin position="38"/>
        <end position="68"/>
    </location>
</feature>
<gene>
    <name evidence="9" type="primary">rmuC</name>
    <name evidence="9" type="ORF">G3A50_12575</name>
</gene>
<accession>A0A6P1YP05</accession>
<proteinExistence type="inferred from homology"/>
<dbReference type="GO" id="GO:0006310">
    <property type="term" value="P:DNA recombination"/>
    <property type="evidence" value="ECO:0007669"/>
    <property type="project" value="UniProtKB-KW"/>
</dbReference>
<dbReference type="Pfam" id="PF02646">
    <property type="entry name" value="RmuC"/>
    <property type="match status" value="1"/>
</dbReference>
<evidence type="ECO:0000256" key="2">
    <source>
        <dbReference type="ARBA" id="ARBA00009840"/>
    </source>
</evidence>
<evidence type="ECO:0000313" key="9">
    <source>
        <dbReference type="EMBL" id="QIB34451.1"/>
    </source>
</evidence>
<organism evidence="9 10">
    <name type="scientific">Ancylobacter pratisalsi</name>
    <dbReference type="NCBI Taxonomy" id="1745854"/>
    <lineage>
        <taxon>Bacteria</taxon>
        <taxon>Pseudomonadati</taxon>
        <taxon>Pseudomonadota</taxon>
        <taxon>Alphaproteobacteria</taxon>
        <taxon>Hyphomicrobiales</taxon>
        <taxon>Xanthobacteraceae</taxon>
        <taxon>Ancylobacter</taxon>
    </lineage>
</organism>
<feature type="transmembrane region" description="Helical" evidence="8">
    <location>
        <begin position="12"/>
        <end position="33"/>
    </location>
</feature>
<keyword evidence="8" id="KW-0472">Membrane</keyword>
<feature type="region of interest" description="Disordered" evidence="7">
    <location>
        <begin position="373"/>
        <end position="420"/>
    </location>
</feature>
<dbReference type="AlphaFoldDB" id="A0A6P1YP05"/>
<dbReference type="PANTHER" id="PTHR30563:SF0">
    <property type="entry name" value="DNA RECOMBINATION PROTEIN RMUC"/>
    <property type="match status" value="1"/>
</dbReference>
<dbReference type="PANTHER" id="PTHR30563">
    <property type="entry name" value="DNA RECOMBINATION PROTEIN RMUC"/>
    <property type="match status" value="1"/>
</dbReference>
<evidence type="ECO:0000256" key="8">
    <source>
        <dbReference type="SAM" id="Phobius"/>
    </source>
</evidence>
<dbReference type="Proteomes" id="UP000464751">
    <property type="component" value="Chromosome"/>
</dbReference>
<evidence type="ECO:0000256" key="1">
    <source>
        <dbReference type="ARBA" id="ARBA00003416"/>
    </source>
</evidence>
<evidence type="ECO:0000256" key="3">
    <source>
        <dbReference type="ARBA" id="ARBA00021840"/>
    </source>
</evidence>
<dbReference type="EMBL" id="CP048630">
    <property type="protein sequence ID" value="QIB34451.1"/>
    <property type="molecule type" value="Genomic_DNA"/>
</dbReference>
<reference evidence="9 10" key="1">
    <citation type="submission" date="2020-02" db="EMBL/GenBank/DDBJ databases">
        <authorList>
            <person name="Li G."/>
        </authorList>
    </citation>
    <scope>NUCLEOTIDE SEQUENCE [LARGE SCALE GENOMIC DNA]</scope>
    <source>
        <strain evidence="9 10">DSM 102029</strain>
    </source>
</reference>
<keyword evidence="4 6" id="KW-0175">Coiled coil</keyword>
<dbReference type="InterPro" id="IPR003798">
    <property type="entry name" value="DNA_recombination_RmuC"/>
</dbReference>
<keyword evidence="8" id="KW-1133">Transmembrane helix</keyword>
<keyword evidence="8" id="KW-0812">Transmembrane</keyword>
<comment type="function">
    <text evidence="1">Involved in DNA recombination.</text>
</comment>
<comment type="similarity">
    <text evidence="2">Belongs to the RmuC family.</text>
</comment>
<evidence type="ECO:0000256" key="6">
    <source>
        <dbReference type="SAM" id="Coils"/>
    </source>
</evidence>
<name>A0A6P1YP05_9HYPH</name>